<dbReference type="AlphaFoldDB" id="S4PHS3"/>
<organism evidence="2">
    <name type="scientific">Pararge aegeria</name>
    <name type="common">speckled wood butterfly</name>
    <dbReference type="NCBI Taxonomy" id="116150"/>
    <lineage>
        <taxon>Eukaryota</taxon>
        <taxon>Metazoa</taxon>
        <taxon>Ecdysozoa</taxon>
        <taxon>Arthropoda</taxon>
        <taxon>Hexapoda</taxon>
        <taxon>Insecta</taxon>
        <taxon>Pterygota</taxon>
        <taxon>Neoptera</taxon>
        <taxon>Endopterygota</taxon>
        <taxon>Lepidoptera</taxon>
        <taxon>Glossata</taxon>
        <taxon>Ditrysia</taxon>
        <taxon>Papilionoidea</taxon>
        <taxon>Nymphalidae</taxon>
        <taxon>Satyrinae</taxon>
        <taxon>Satyrini</taxon>
        <taxon>Parargina</taxon>
        <taxon>Pararge</taxon>
    </lineage>
</organism>
<reference evidence="2" key="1">
    <citation type="journal article" date="2013" name="BMC Genomics">
        <title>Unscrambling butterfly oogenesis.</title>
        <authorList>
            <person name="Carter J.M."/>
            <person name="Baker S.C."/>
            <person name="Pink R."/>
            <person name="Carter D.R."/>
            <person name="Collins A."/>
            <person name="Tomlin J."/>
            <person name="Gibbs M."/>
            <person name="Breuker C.J."/>
        </authorList>
    </citation>
    <scope>NUCLEOTIDE SEQUENCE</scope>
    <source>
        <tissue evidence="2">Ovary</tissue>
    </source>
</reference>
<evidence type="ECO:0000313" key="2">
    <source>
        <dbReference type="EMBL" id="JAA90434.1"/>
    </source>
</evidence>
<protein>
    <submittedName>
        <fullName evidence="2">Rho GTPase-activating protein 21</fullName>
    </submittedName>
</protein>
<dbReference type="EMBL" id="GAIX01002126">
    <property type="protein sequence ID" value="JAA90434.1"/>
    <property type="molecule type" value="Transcribed_RNA"/>
</dbReference>
<sequence length="68" mass="7532">MMVGENPTHLSHRQPRRAKTVSAPLTPTRHSRAESLTTRSSSPEYERALSRRRPSSDVPANPQGGSPR</sequence>
<reference evidence="2" key="2">
    <citation type="submission" date="2013-05" db="EMBL/GenBank/DDBJ databases">
        <authorList>
            <person name="Carter J.-M."/>
            <person name="Baker S.C."/>
            <person name="Pink R."/>
            <person name="Carter D.R.F."/>
            <person name="Collins A."/>
            <person name="Tomlin J."/>
            <person name="Gibbs M."/>
            <person name="Breuker C.J."/>
        </authorList>
    </citation>
    <scope>NUCLEOTIDE SEQUENCE</scope>
    <source>
        <tissue evidence="2">Ovary</tissue>
    </source>
</reference>
<proteinExistence type="predicted"/>
<name>S4PHS3_9NEOP</name>
<feature type="compositionally biased region" description="Basic residues" evidence="1">
    <location>
        <begin position="10"/>
        <end position="19"/>
    </location>
</feature>
<feature type="region of interest" description="Disordered" evidence="1">
    <location>
        <begin position="1"/>
        <end position="68"/>
    </location>
</feature>
<accession>S4PHS3</accession>
<evidence type="ECO:0000256" key="1">
    <source>
        <dbReference type="SAM" id="MobiDB-lite"/>
    </source>
</evidence>
<feature type="compositionally biased region" description="Polar residues" evidence="1">
    <location>
        <begin position="34"/>
        <end position="43"/>
    </location>
</feature>
<feature type="non-terminal residue" evidence="2">
    <location>
        <position position="68"/>
    </location>
</feature>